<dbReference type="EMBL" id="MU254189">
    <property type="protein sequence ID" value="KAG9241583.1"/>
    <property type="molecule type" value="Genomic_DNA"/>
</dbReference>
<protein>
    <recommendedName>
        <fullName evidence="8">Zinc finger PHD-type domain-containing protein</fullName>
    </recommendedName>
</protein>
<name>A0A9P7YX11_9HELO</name>
<comment type="similarity">
    <text evidence="1">Belongs to the VEFS (VRN2-EMF2-FIS2-SU(Z)12) family.</text>
</comment>
<proteinExistence type="inferred from homology"/>
<evidence type="ECO:0000256" key="4">
    <source>
        <dbReference type="ARBA" id="ARBA00022833"/>
    </source>
</evidence>
<dbReference type="InterPro" id="IPR011011">
    <property type="entry name" value="Znf_FYVE_PHD"/>
</dbReference>
<evidence type="ECO:0000256" key="1">
    <source>
        <dbReference type="ARBA" id="ARBA00007416"/>
    </source>
</evidence>
<feature type="compositionally biased region" description="Polar residues" evidence="7">
    <location>
        <begin position="620"/>
        <end position="639"/>
    </location>
</feature>
<keyword evidence="2" id="KW-0479">Metal-binding</keyword>
<evidence type="ECO:0000313" key="10">
    <source>
        <dbReference type="Proteomes" id="UP000887226"/>
    </source>
</evidence>
<dbReference type="CDD" id="cd21552">
    <property type="entry name" value="VEFS-box_ctSUZ12-like"/>
    <property type="match status" value="1"/>
</dbReference>
<evidence type="ECO:0000256" key="6">
    <source>
        <dbReference type="ARBA" id="ARBA00023163"/>
    </source>
</evidence>
<dbReference type="PANTHER" id="PTHR22597:SF0">
    <property type="entry name" value="POLYCOMB PROTEIN SUZ12"/>
    <property type="match status" value="1"/>
</dbReference>
<feature type="region of interest" description="Disordered" evidence="7">
    <location>
        <begin position="67"/>
        <end position="86"/>
    </location>
</feature>
<comment type="caution">
    <text evidence="9">The sequence shown here is derived from an EMBL/GenBank/DDBJ whole genome shotgun (WGS) entry which is preliminary data.</text>
</comment>
<keyword evidence="6" id="KW-0804">Transcription</keyword>
<gene>
    <name evidence="9" type="ORF">BJ878DRAFT_220938</name>
</gene>
<keyword evidence="3" id="KW-0863">Zinc-finger</keyword>
<dbReference type="PANTHER" id="PTHR22597">
    <property type="entry name" value="POLYCOMB GROUP PROTEIN"/>
    <property type="match status" value="1"/>
</dbReference>
<dbReference type="CDD" id="cd15489">
    <property type="entry name" value="PHD_SF"/>
    <property type="match status" value="1"/>
</dbReference>
<dbReference type="GO" id="GO:0031490">
    <property type="term" value="F:chromatin DNA binding"/>
    <property type="evidence" value="ECO:0007669"/>
    <property type="project" value="TreeGrafter"/>
</dbReference>
<dbReference type="Proteomes" id="UP000887226">
    <property type="component" value="Unassembled WGS sequence"/>
</dbReference>
<evidence type="ECO:0000256" key="5">
    <source>
        <dbReference type="ARBA" id="ARBA00023015"/>
    </source>
</evidence>
<sequence>MSLTHKGAGEAAFERYISLKRQKPFLDRNIRKALLSLTMGMAVSRLARSTGKLRQKEDEVNACDIFQKDHADEEEEGDEADEGRPAKRRRLNAAGAATPGFAVSQHRFLSESPRRNPFGVVRESHNRPIAGGISKPIEPSLFYGKVAAKPFELKNTRSKFRGAIDNRLPDDPVSFQRALRIDVTDIRLNAPGRESYNFMGKIDGVKVDIKCRCEVSIHYNNNDGKTPDTELYRVTKTCILRVKHIGDGVISREVLYLEPFIVGVDQIYVKRKMTAGTGTIERTFELADKYFIEVKLIAIKPRNTWPPFDLPLAAESDESENPGPSMDPGVVTDLVDIGQADKLDLYLFGMMIEAKRPENQRGPVDLSLCWDRQVQPMKSKALDTKYVLGVTVRWSIPKSFKGDFDRPVAEKMDVDEAVQPAPSPSLRKGTGLLKGLDVDFNPDGRGRGSRAVKPSTYNLKTLSARAQGKSPKKAWTANPAHSPDVSVCFEFSQPDAAGYGVKSKSTVSGLICPFCSRRQPTLDDLRVHLHNSHINFKFTLTSKDPRRPRFSVELASRKGCGLSHKMLLQQTFQLGRPRTLFDLNRYLTGDDSWLKAREGPLHGHFADHLTGTVIDHDSSAPTSPFWSRQSSPNTSTYNDPETPLPKISRKKHIVPKAVEGKPLYDTISKRTLVPGEEVPSSDDEKNENWLNQKHRDIILEYDDVTADEKDYILRWNPFVMQKHITSEYYLPHTILAFVHADLQWFGEKRSRIEMFSRQCETFILRGVLKQKCYMEALELLRNASLKKSGAIDVDKDQRAAPAGIRRVFECVCGQVTQPADRILCHAEDCKNRYFHRECAKKDGRNLKGWFCDECIW</sequence>
<evidence type="ECO:0000256" key="7">
    <source>
        <dbReference type="SAM" id="MobiDB-lite"/>
    </source>
</evidence>
<reference evidence="9" key="1">
    <citation type="journal article" date="2021" name="IMA Fungus">
        <title>Genomic characterization of three marine fungi, including Emericellopsis atlantica sp. nov. with signatures of a generalist lifestyle and marine biomass degradation.</title>
        <authorList>
            <person name="Hagestad O.C."/>
            <person name="Hou L."/>
            <person name="Andersen J.H."/>
            <person name="Hansen E.H."/>
            <person name="Altermark B."/>
            <person name="Li C."/>
            <person name="Kuhnert E."/>
            <person name="Cox R.J."/>
            <person name="Crous P.W."/>
            <person name="Spatafora J.W."/>
            <person name="Lail K."/>
            <person name="Amirebrahimi M."/>
            <person name="Lipzen A."/>
            <person name="Pangilinan J."/>
            <person name="Andreopoulos W."/>
            <person name="Hayes R.D."/>
            <person name="Ng V."/>
            <person name="Grigoriev I.V."/>
            <person name="Jackson S.A."/>
            <person name="Sutton T.D.S."/>
            <person name="Dobson A.D.W."/>
            <person name="Rama T."/>
        </authorList>
    </citation>
    <scope>NUCLEOTIDE SEQUENCE</scope>
    <source>
        <strain evidence="9">TRa3180A</strain>
    </source>
</reference>
<keyword evidence="5" id="KW-0805">Transcription regulation</keyword>
<dbReference type="SMART" id="SM00249">
    <property type="entry name" value="PHD"/>
    <property type="match status" value="1"/>
</dbReference>
<dbReference type="InterPro" id="IPR019786">
    <property type="entry name" value="Zinc_finger_PHD-type_CS"/>
</dbReference>
<dbReference type="GO" id="GO:0008270">
    <property type="term" value="F:zinc ion binding"/>
    <property type="evidence" value="ECO:0007669"/>
    <property type="project" value="UniProtKB-KW"/>
</dbReference>
<keyword evidence="10" id="KW-1185">Reference proteome</keyword>
<evidence type="ECO:0000313" key="9">
    <source>
        <dbReference type="EMBL" id="KAG9241583.1"/>
    </source>
</evidence>
<evidence type="ECO:0000256" key="3">
    <source>
        <dbReference type="ARBA" id="ARBA00022771"/>
    </source>
</evidence>
<organism evidence="9 10">
    <name type="scientific">Calycina marina</name>
    <dbReference type="NCBI Taxonomy" id="1763456"/>
    <lineage>
        <taxon>Eukaryota</taxon>
        <taxon>Fungi</taxon>
        <taxon>Dikarya</taxon>
        <taxon>Ascomycota</taxon>
        <taxon>Pezizomycotina</taxon>
        <taxon>Leotiomycetes</taxon>
        <taxon>Helotiales</taxon>
        <taxon>Pezizellaceae</taxon>
        <taxon>Calycina</taxon>
    </lineage>
</organism>
<dbReference type="AlphaFoldDB" id="A0A9P7YX11"/>
<dbReference type="InterPro" id="IPR019135">
    <property type="entry name" value="Polycomb_protein_VEFS-Box"/>
</dbReference>
<evidence type="ECO:0000259" key="8">
    <source>
        <dbReference type="SMART" id="SM00249"/>
    </source>
</evidence>
<accession>A0A9P7YX11</accession>
<dbReference type="SUPFAM" id="SSF57903">
    <property type="entry name" value="FYVE/PHD zinc finger"/>
    <property type="match status" value="1"/>
</dbReference>
<dbReference type="InterPro" id="IPR013083">
    <property type="entry name" value="Znf_RING/FYVE/PHD"/>
</dbReference>
<dbReference type="Gene3D" id="3.30.40.10">
    <property type="entry name" value="Zinc/RING finger domain, C3HC4 (zinc finger)"/>
    <property type="match status" value="1"/>
</dbReference>
<evidence type="ECO:0000256" key="2">
    <source>
        <dbReference type="ARBA" id="ARBA00022723"/>
    </source>
</evidence>
<dbReference type="PROSITE" id="PS01359">
    <property type="entry name" value="ZF_PHD_1"/>
    <property type="match status" value="1"/>
</dbReference>
<feature type="domain" description="Zinc finger PHD-type" evidence="8">
    <location>
        <begin position="809"/>
        <end position="855"/>
    </location>
</feature>
<feature type="compositionally biased region" description="Acidic residues" evidence="7">
    <location>
        <begin position="72"/>
        <end position="81"/>
    </location>
</feature>
<dbReference type="InterPro" id="IPR001965">
    <property type="entry name" value="Znf_PHD"/>
</dbReference>
<feature type="region of interest" description="Disordered" evidence="7">
    <location>
        <begin position="620"/>
        <end position="646"/>
    </location>
</feature>
<keyword evidence="4" id="KW-0862">Zinc</keyword>
<dbReference type="OrthoDB" id="166746at2759"/>
<dbReference type="Pfam" id="PF09733">
    <property type="entry name" value="VEFS-Box"/>
    <property type="match status" value="1"/>
</dbReference>
<dbReference type="GO" id="GO:0016586">
    <property type="term" value="C:RSC-type complex"/>
    <property type="evidence" value="ECO:0007669"/>
    <property type="project" value="TreeGrafter"/>
</dbReference>